<dbReference type="InterPro" id="IPR019897">
    <property type="entry name" value="RidA_CS"/>
</dbReference>
<keyword evidence="3" id="KW-1185">Reference proteome</keyword>
<gene>
    <name evidence="2" type="ORF">PPACK8108_LOCUS14312</name>
</gene>
<sequence>MSSQTKSTIVSTEDAPKAIGPYCDLSYYFFIFLNKKAQAIKTANGLVFSSGCIPLDPKTMEIVGENDVQAQTEQCLKNLESVLKASGSCLNSVVKTTVYIKDMNQFSKINEVYSKFFKDFKPARSCVEVARLPKDVLVEIEAIATVI</sequence>
<dbReference type="Gene3D" id="3.30.1330.40">
    <property type="entry name" value="RutC-like"/>
    <property type="match status" value="1"/>
</dbReference>
<comment type="similarity">
    <text evidence="1">Belongs to the RutC family.</text>
</comment>
<dbReference type="InterPro" id="IPR006175">
    <property type="entry name" value="YjgF/YER057c/UK114"/>
</dbReference>
<protein>
    <submittedName>
        <fullName evidence="2">Endoribonuclease L-PSP-domain-containing protein</fullName>
    </submittedName>
</protein>
<name>A0AAV0B7L3_PHAPC</name>
<comment type="caution">
    <text evidence="2">The sequence shown here is derived from an EMBL/GenBank/DDBJ whole genome shotgun (WGS) entry which is preliminary data.</text>
</comment>
<dbReference type="GO" id="GO:0005829">
    <property type="term" value="C:cytosol"/>
    <property type="evidence" value="ECO:0007669"/>
    <property type="project" value="TreeGrafter"/>
</dbReference>
<dbReference type="GO" id="GO:0019239">
    <property type="term" value="F:deaminase activity"/>
    <property type="evidence" value="ECO:0007669"/>
    <property type="project" value="TreeGrafter"/>
</dbReference>
<dbReference type="AlphaFoldDB" id="A0AAV0B7L3"/>
<evidence type="ECO:0000313" key="3">
    <source>
        <dbReference type="Proteomes" id="UP001153365"/>
    </source>
</evidence>
<dbReference type="Pfam" id="PF01042">
    <property type="entry name" value="Ribonuc_L-PSP"/>
    <property type="match status" value="1"/>
</dbReference>
<dbReference type="SUPFAM" id="SSF55298">
    <property type="entry name" value="YjgF-like"/>
    <property type="match status" value="1"/>
</dbReference>
<evidence type="ECO:0000313" key="2">
    <source>
        <dbReference type="EMBL" id="CAH7681676.1"/>
    </source>
</evidence>
<dbReference type="PANTHER" id="PTHR11803:SF58">
    <property type="entry name" value="PROTEIN HMF1-RELATED"/>
    <property type="match status" value="1"/>
</dbReference>
<dbReference type="PANTHER" id="PTHR11803">
    <property type="entry name" value="2-IMINOBUTANOATE/2-IMINOPROPANOATE DEAMINASE RIDA"/>
    <property type="match status" value="1"/>
</dbReference>
<proteinExistence type="inferred from homology"/>
<dbReference type="EMBL" id="CALTRL010003676">
    <property type="protein sequence ID" value="CAH7681676.1"/>
    <property type="molecule type" value="Genomic_DNA"/>
</dbReference>
<dbReference type="InterPro" id="IPR035959">
    <property type="entry name" value="RutC-like_sf"/>
</dbReference>
<organism evidence="2 3">
    <name type="scientific">Phakopsora pachyrhizi</name>
    <name type="common">Asian soybean rust disease fungus</name>
    <dbReference type="NCBI Taxonomy" id="170000"/>
    <lineage>
        <taxon>Eukaryota</taxon>
        <taxon>Fungi</taxon>
        <taxon>Dikarya</taxon>
        <taxon>Basidiomycota</taxon>
        <taxon>Pucciniomycotina</taxon>
        <taxon>Pucciniomycetes</taxon>
        <taxon>Pucciniales</taxon>
        <taxon>Phakopsoraceae</taxon>
        <taxon>Phakopsora</taxon>
    </lineage>
</organism>
<dbReference type="InterPro" id="IPR006056">
    <property type="entry name" value="RidA"/>
</dbReference>
<dbReference type="NCBIfam" id="TIGR00004">
    <property type="entry name" value="Rid family detoxifying hydrolase"/>
    <property type="match status" value="1"/>
</dbReference>
<reference evidence="2" key="1">
    <citation type="submission" date="2022-06" db="EMBL/GenBank/DDBJ databases">
        <authorList>
            <consortium name="SYNGENTA / RWTH Aachen University"/>
        </authorList>
    </citation>
    <scope>NUCLEOTIDE SEQUENCE</scope>
</reference>
<dbReference type="PROSITE" id="PS01094">
    <property type="entry name" value="UPF0076"/>
    <property type="match status" value="1"/>
</dbReference>
<dbReference type="FunFam" id="3.30.1330.40:FF:000001">
    <property type="entry name" value="L-PSP family endoribonuclease"/>
    <property type="match status" value="1"/>
</dbReference>
<dbReference type="GO" id="GO:0005739">
    <property type="term" value="C:mitochondrion"/>
    <property type="evidence" value="ECO:0007669"/>
    <property type="project" value="TreeGrafter"/>
</dbReference>
<evidence type="ECO:0000256" key="1">
    <source>
        <dbReference type="ARBA" id="ARBA00010552"/>
    </source>
</evidence>
<dbReference type="CDD" id="cd00448">
    <property type="entry name" value="YjgF_YER057c_UK114_family"/>
    <property type="match status" value="1"/>
</dbReference>
<dbReference type="Proteomes" id="UP001153365">
    <property type="component" value="Unassembled WGS sequence"/>
</dbReference>
<accession>A0AAV0B7L3</accession>